<keyword evidence="1" id="KW-0472">Membrane</keyword>
<gene>
    <name evidence="2" type="ORF">HELGO_WM4058</name>
</gene>
<accession>A0A6S6T4P3</accession>
<dbReference type="AlphaFoldDB" id="A0A6S6T4P3"/>
<dbReference type="InterPro" id="IPR043504">
    <property type="entry name" value="Peptidase_S1_PA_chymotrypsin"/>
</dbReference>
<protein>
    <submittedName>
        <fullName evidence="2">Serine/threonine kinase</fullName>
    </submittedName>
</protein>
<dbReference type="Gene3D" id="2.40.10.10">
    <property type="entry name" value="Trypsin-like serine proteases"/>
    <property type="match status" value="2"/>
</dbReference>
<keyword evidence="1" id="KW-1133">Transmembrane helix</keyword>
<reference evidence="2" key="1">
    <citation type="submission" date="2020-01" db="EMBL/GenBank/DDBJ databases">
        <authorList>
            <person name="Meier V. D."/>
            <person name="Meier V D."/>
        </authorList>
    </citation>
    <scope>NUCLEOTIDE SEQUENCE</scope>
    <source>
        <strain evidence="2">HLG_WM_MAG_05</strain>
    </source>
</reference>
<feature type="transmembrane region" description="Helical" evidence="1">
    <location>
        <begin position="223"/>
        <end position="242"/>
    </location>
</feature>
<dbReference type="GO" id="GO:0016301">
    <property type="term" value="F:kinase activity"/>
    <property type="evidence" value="ECO:0007669"/>
    <property type="project" value="UniProtKB-KW"/>
</dbReference>
<organism evidence="2">
    <name type="scientific">uncultured Sulfurovum sp</name>
    <dbReference type="NCBI Taxonomy" id="269237"/>
    <lineage>
        <taxon>Bacteria</taxon>
        <taxon>Pseudomonadati</taxon>
        <taxon>Campylobacterota</taxon>
        <taxon>Epsilonproteobacteria</taxon>
        <taxon>Campylobacterales</taxon>
        <taxon>Sulfurovaceae</taxon>
        <taxon>Sulfurovum</taxon>
        <taxon>environmental samples</taxon>
    </lineage>
</organism>
<sequence length="432" mass="50121">MYRNIVHIESLDKNNRSFGTGFVIDNDDKGVYILTCKHVIDDVVNPMVEEVKARIIAIGNEIDMAVIYVSKLNLKPLILQVNNCHSSDVEIIGFSNFNQNMTQKKHISAILYNEKIELHTNKNDFFYYIRKIKTHNGYTFDRGNSGAPVFCKKTNKVIAMISNKEGTEIGYAIEINSLKQIWKEVPTYILEQDTLSIESISGIHHDQEINNSNKEIKNTFSPFHYIIIAILILFMVILTYFMSLEKSLHEETLVTTTTKTKITPQLNLEHDFIPTKVASHNNPTNHQCIDIDPHSLTVHKEDNQFKIFSHNTLLFNFIHDKGAHRAQHIMKKYNMTQSCSLGKHEKAFSYLLTEHGMPMGTIENEECIGFSYHNLNIEYINNHYDILSEGYQLFHFAYKNEAEKALSLIKEHQFNHFCYIRNPKSDFKYFKP</sequence>
<dbReference type="SUPFAM" id="SSF50494">
    <property type="entry name" value="Trypsin-like serine proteases"/>
    <property type="match status" value="1"/>
</dbReference>
<evidence type="ECO:0000313" key="2">
    <source>
        <dbReference type="EMBL" id="CAA6811687.1"/>
    </source>
</evidence>
<dbReference type="InterPro" id="IPR009003">
    <property type="entry name" value="Peptidase_S1_PA"/>
</dbReference>
<keyword evidence="2" id="KW-0808">Transferase</keyword>
<name>A0A6S6T4P3_9BACT</name>
<proteinExistence type="predicted"/>
<keyword evidence="1" id="KW-0812">Transmembrane</keyword>
<dbReference type="EMBL" id="CACVAU010000038">
    <property type="protein sequence ID" value="CAA6811687.1"/>
    <property type="molecule type" value="Genomic_DNA"/>
</dbReference>
<evidence type="ECO:0000256" key="1">
    <source>
        <dbReference type="SAM" id="Phobius"/>
    </source>
</evidence>
<dbReference type="Pfam" id="PF13365">
    <property type="entry name" value="Trypsin_2"/>
    <property type="match status" value="1"/>
</dbReference>
<keyword evidence="2" id="KW-0418">Kinase</keyword>